<sequence length="499" mass="54683">MVTHRCGSWVRKSTGLPSHSVVSVPGVSGLLPRSAPGAVGVSGRSVLELLDRLEAESVECHSIMVVRRGHVVAEGWWAPYSAERPHLLYSLTKSFTSIAVGLAVADGLLALDDRLVDVLPDHVPDDVSEQGRRITVQHLLTMTAGHAEDSLEEAWRREPGDLVKGFLRTPFAAPEGSQHTYDNSTTFVLARMVERVTGRGLPEFLDERIFKPMGIDHAEWDRVASGAAFGFHGLHLTTEAVAAFGELLLRGGVWRGRQLVPREWIELATRRHVDTLPLPNWRRNPEFLFGYGYQFWMSQHGFHGNGAFGQYCVVAPAHDLVIVVTGSIEQEHALPGLFWECLLPSLDAPESAADDELLADRLRQLTFTPVQGEANPERSAKARLKASTPDSPLPDGTTVTVDPAGDGWRLRLGELLDFEVGHGEWRESSPLGRPVVATGAWQDNTFVAELFVITSPHRVRVVVDAEAGTAVATWNTLPLTGPNLVLHVQSPLMTRPDVS</sequence>
<name>A0A4R0JEP7_9ACTN</name>
<evidence type="ECO:0000256" key="1">
    <source>
        <dbReference type="SAM" id="MobiDB-lite"/>
    </source>
</evidence>
<accession>A0A4R0JEP7</accession>
<dbReference type="Pfam" id="PF00144">
    <property type="entry name" value="Beta-lactamase"/>
    <property type="match status" value="1"/>
</dbReference>
<keyword evidence="3" id="KW-0378">Hydrolase</keyword>
<dbReference type="InterPro" id="IPR012338">
    <property type="entry name" value="Beta-lactam/transpept-like"/>
</dbReference>
<evidence type="ECO:0000313" key="3">
    <source>
        <dbReference type="EMBL" id="TCC42988.1"/>
    </source>
</evidence>
<dbReference type="InterPro" id="IPR050789">
    <property type="entry name" value="Diverse_Enzym_Activities"/>
</dbReference>
<feature type="region of interest" description="Disordered" evidence="1">
    <location>
        <begin position="370"/>
        <end position="399"/>
    </location>
</feature>
<comment type="caution">
    <text evidence="3">The sequence shown here is derived from an EMBL/GenBank/DDBJ whole genome shotgun (WGS) entry which is preliminary data.</text>
</comment>
<feature type="domain" description="Beta-lactamase-related" evidence="2">
    <location>
        <begin position="57"/>
        <end position="325"/>
    </location>
</feature>
<dbReference type="Proteomes" id="UP000292695">
    <property type="component" value="Unassembled WGS sequence"/>
</dbReference>
<gene>
    <name evidence="3" type="ORF">E0H50_00380</name>
</gene>
<dbReference type="GO" id="GO:0016787">
    <property type="term" value="F:hydrolase activity"/>
    <property type="evidence" value="ECO:0007669"/>
    <property type="project" value="UniProtKB-KW"/>
</dbReference>
<dbReference type="SUPFAM" id="SSF56601">
    <property type="entry name" value="beta-lactamase/transpeptidase-like"/>
    <property type="match status" value="1"/>
</dbReference>
<dbReference type="EMBL" id="SJKA01000001">
    <property type="protein sequence ID" value="TCC42988.1"/>
    <property type="molecule type" value="Genomic_DNA"/>
</dbReference>
<protein>
    <submittedName>
        <fullName evidence="3">Class A beta-lactamase-related serine hydrolase</fullName>
    </submittedName>
</protein>
<reference evidence="3 4" key="1">
    <citation type="submission" date="2019-02" db="EMBL/GenBank/DDBJ databases">
        <title>Kribbella capetownensis sp. nov. and Kribbella speibonae sp. nov., isolated from soil.</title>
        <authorList>
            <person name="Curtis S.M."/>
            <person name="Norton I."/>
            <person name="Everest G.J."/>
            <person name="Meyers P.R."/>
        </authorList>
    </citation>
    <scope>NUCLEOTIDE SEQUENCE [LARGE SCALE GENOMIC DNA]</scope>
    <source>
        <strain evidence="3 4">DSM 27082</strain>
    </source>
</reference>
<dbReference type="PANTHER" id="PTHR43283:SF7">
    <property type="entry name" value="BETA-LACTAMASE-RELATED DOMAIN-CONTAINING PROTEIN"/>
    <property type="match status" value="1"/>
</dbReference>
<dbReference type="Gene3D" id="3.40.710.10">
    <property type="entry name" value="DD-peptidase/beta-lactamase superfamily"/>
    <property type="match status" value="1"/>
</dbReference>
<proteinExistence type="predicted"/>
<organism evidence="3 4">
    <name type="scientific">Kribbella sindirgiensis</name>
    <dbReference type="NCBI Taxonomy" id="1124744"/>
    <lineage>
        <taxon>Bacteria</taxon>
        <taxon>Bacillati</taxon>
        <taxon>Actinomycetota</taxon>
        <taxon>Actinomycetes</taxon>
        <taxon>Propionibacteriales</taxon>
        <taxon>Kribbellaceae</taxon>
        <taxon>Kribbella</taxon>
    </lineage>
</organism>
<dbReference type="OrthoDB" id="9773047at2"/>
<evidence type="ECO:0000259" key="2">
    <source>
        <dbReference type="Pfam" id="PF00144"/>
    </source>
</evidence>
<evidence type="ECO:0000313" key="4">
    <source>
        <dbReference type="Proteomes" id="UP000292695"/>
    </source>
</evidence>
<keyword evidence="4" id="KW-1185">Reference proteome</keyword>
<dbReference type="PANTHER" id="PTHR43283">
    <property type="entry name" value="BETA-LACTAMASE-RELATED"/>
    <property type="match status" value="1"/>
</dbReference>
<dbReference type="AlphaFoldDB" id="A0A4R0JEP7"/>
<dbReference type="InterPro" id="IPR001466">
    <property type="entry name" value="Beta-lactam-related"/>
</dbReference>